<dbReference type="InterPro" id="IPR023780">
    <property type="entry name" value="Chromo_domain"/>
</dbReference>
<dbReference type="InterPro" id="IPR000953">
    <property type="entry name" value="Chromo/chromo_shadow_dom"/>
</dbReference>
<gene>
    <name evidence="2" type="ORF">Tci_405763</name>
</gene>
<comment type="caution">
    <text evidence="2">The sequence shown here is derived from an EMBL/GenBank/DDBJ whole genome shotgun (WGS) entry which is preliminary data.</text>
</comment>
<name>A0A699HKN5_TANCI</name>
<dbReference type="InterPro" id="IPR056924">
    <property type="entry name" value="SH3_Tf2-1"/>
</dbReference>
<protein>
    <recommendedName>
        <fullName evidence="1">Chromo domain-containing protein</fullName>
    </recommendedName>
</protein>
<dbReference type="Gene3D" id="2.40.50.40">
    <property type="match status" value="1"/>
</dbReference>
<evidence type="ECO:0000259" key="1">
    <source>
        <dbReference type="PROSITE" id="PS50013"/>
    </source>
</evidence>
<dbReference type="PANTHER" id="PTHR46148">
    <property type="entry name" value="CHROMO DOMAIN-CONTAINING PROTEIN"/>
    <property type="match status" value="1"/>
</dbReference>
<dbReference type="AlphaFoldDB" id="A0A699HKN5"/>
<organism evidence="2">
    <name type="scientific">Tanacetum cinerariifolium</name>
    <name type="common">Dalmatian daisy</name>
    <name type="synonym">Chrysanthemum cinerariifolium</name>
    <dbReference type="NCBI Taxonomy" id="118510"/>
    <lineage>
        <taxon>Eukaryota</taxon>
        <taxon>Viridiplantae</taxon>
        <taxon>Streptophyta</taxon>
        <taxon>Embryophyta</taxon>
        <taxon>Tracheophyta</taxon>
        <taxon>Spermatophyta</taxon>
        <taxon>Magnoliopsida</taxon>
        <taxon>eudicotyledons</taxon>
        <taxon>Gunneridae</taxon>
        <taxon>Pentapetalae</taxon>
        <taxon>asterids</taxon>
        <taxon>campanulids</taxon>
        <taxon>Asterales</taxon>
        <taxon>Asteraceae</taxon>
        <taxon>Asteroideae</taxon>
        <taxon>Anthemideae</taxon>
        <taxon>Anthemidinae</taxon>
        <taxon>Tanacetum</taxon>
    </lineage>
</organism>
<sequence>MTSEKPNELAQWLALAKFWYNTNFHTAIQTTSYEAVYGQNPPVYAPYMLEETVVKQVDRTLQAREQALNLIKFHLIRAQGRMRNLANKHRTNRDFDVGIWVYIGVVVYKLDLPAHSQVHPIFHVSQLKLCKGRSNKMGMLPHCGPTGLISAEPIAILDRKMVKVNNKMAVYFLVKWSNHTDEDATWELYSDLLQRFPNFKEHS</sequence>
<dbReference type="InterPro" id="IPR016197">
    <property type="entry name" value="Chromo-like_dom_sf"/>
</dbReference>
<dbReference type="Pfam" id="PF24626">
    <property type="entry name" value="SH3_Tf2-1"/>
    <property type="match status" value="1"/>
</dbReference>
<dbReference type="PANTHER" id="PTHR46148:SF52">
    <property type="entry name" value="OS04G0603800 PROTEIN"/>
    <property type="match status" value="1"/>
</dbReference>
<evidence type="ECO:0000313" key="2">
    <source>
        <dbReference type="EMBL" id="GEY33789.1"/>
    </source>
</evidence>
<dbReference type="Gene3D" id="3.30.420.10">
    <property type="entry name" value="Ribonuclease H-like superfamily/Ribonuclease H"/>
    <property type="match status" value="1"/>
</dbReference>
<dbReference type="PROSITE" id="PS50013">
    <property type="entry name" value="CHROMO_2"/>
    <property type="match status" value="1"/>
</dbReference>
<proteinExistence type="predicted"/>
<feature type="domain" description="Chromo" evidence="1">
    <location>
        <begin position="149"/>
        <end position="203"/>
    </location>
</feature>
<reference evidence="2" key="1">
    <citation type="journal article" date="2019" name="Sci. Rep.">
        <title>Draft genome of Tanacetum cinerariifolium, the natural source of mosquito coil.</title>
        <authorList>
            <person name="Yamashiro T."/>
            <person name="Shiraishi A."/>
            <person name="Satake H."/>
            <person name="Nakayama K."/>
        </authorList>
    </citation>
    <scope>NUCLEOTIDE SEQUENCE</scope>
</reference>
<dbReference type="GO" id="GO:0003676">
    <property type="term" value="F:nucleic acid binding"/>
    <property type="evidence" value="ECO:0007669"/>
    <property type="project" value="InterPro"/>
</dbReference>
<dbReference type="Pfam" id="PF00385">
    <property type="entry name" value="Chromo"/>
    <property type="match status" value="1"/>
</dbReference>
<dbReference type="InterPro" id="IPR036397">
    <property type="entry name" value="RNaseH_sf"/>
</dbReference>
<dbReference type="EMBL" id="BKCJ010170278">
    <property type="protein sequence ID" value="GEY33789.1"/>
    <property type="molecule type" value="Genomic_DNA"/>
</dbReference>
<dbReference type="SUPFAM" id="SSF54160">
    <property type="entry name" value="Chromo domain-like"/>
    <property type="match status" value="1"/>
</dbReference>
<accession>A0A699HKN5</accession>